<organism evidence="2 3">
    <name type="scientific">Roseinatronobacter ekhonensis</name>
    <dbReference type="NCBI Taxonomy" id="254356"/>
    <lineage>
        <taxon>Bacteria</taxon>
        <taxon>Pseudomonadati</taxon>
        <taxon>Pseudomonadota</taxon>
        <taxon>Alphaproteobacteria</taxon>
        <taxon>Rhodobacterales</taxon>
        <taxon>Paracoccaceae</taxon>
        <taxon>Roseinatronobacter</taxon>
    </lineage>
</organism>
<dbReference type="PANTHER" id="PTHR36503:SF1">
    <property type="entry name" value="BLR2520 PROTEIN"/>
    <property type="match status" value="1"/>
</dbReference>
<proteinExistence type="predicted"/>
<dbReference type="AlphaFoldDB" id="A0A3B0MHF5"/>
<keyword evidence="3" id="KW-1185">Reference proteome</keyword>
<feature type="domain" description="VOC" evidence="1">
    <location>
        <begin position="7"/>
        <end position="128"/>
    </location>
</feature>
<sequence length="149" mass="15875">MTLPRQRISLVTLGVDDLARARAFYAALGWREAEVTDGMACFQLHGQALMLFGRDALAEDQGRAGADLGTGALTLAQNFSTREDVDAVFAEALAAGATTLKAPEAVFWGGYSGYYADPDGHVWEVAHNPFWPLADDGSLTLPVESSDPA</sequence>
<dbReference type="Proteomes" id="UP000272908">
    <property type="component" value="Unassembled WGS sequence"/>
</dbReference>
<reference evidence="3" key="1">
    <citation type="submission" date="2018-08" db="EMBL/GenBank/DDBJ databases">
        <authorList>
            <person name="Rodrigo-Torres L."/>
            <person name="Arahal R. D."/>
            <person name="Lucena T."/>
        </authorList>
    </citation>
    <scope>NUCLEOTIDE SEQUENCE [LARGE SCALE GENOMIC DNA]</scope>
    <source>
        <strain evidence="3">CECT 7235</strain>
    </source>
</reference>
<dbReference type="InterPro" id="IPR029068">
    <property type="entry name" value="Glyas_Bleomycin-R_OHBP_Dase"/>
</dbReference>
<dbReference type="InterPro" id="IPR037523">
    <property type="entry name" value="VOC_core"/>
</dbReference>
<evidence type="ECO:0000313" key="3">
    <source>
        <dbReference type="Proteomes" id="UP000272908"/>
    </source>
</evidence>
<gene>
    <name evidence="2" type="ORF">ROE7235_00291</name>
</gene>
<dbReference type="PROSITE" id="PS51819">
    <property type="entry name" value="VOC"/>
    <property type="match status" value="1"/>
</dbReference>
<dbReference type="SUPFAM" id="SSF54593">
    <property type="entry name" value="Glyoxalase/Bleomycin resistance protein/Dihydroxybiphenyl dioxygenase"/>
    <property type="match status" value="1"/>
</dbReference>
<dbReference type="PANTHER" id="PTHR36503">
    <property type="entry name" value="BLR2520 PROTEIN"/>
    <property type="match status" value="1"/>
</dbReference>
<dbReference type="RefSeq" id="WP_370743411.1">
    <property type="nucleotide sequence ID" value="NZ_UIHC01000002.1"/>
</dbReference>
<dbReference type="InterPro" id="IPR004360">
    <property type="entry name" value="Glyas_Fos-R_dOase_dom"/>
</dbReference>
<dbReference type="Pfam" id="PF00903">
    <property type="entry name" value="Glyoxalase"/>
    <property type="match status" value="1"/>
</dbReference>
<dbReference type="EMBL" id="UIHC01000002">
    <property type="protein sequence ID" value="SUZ30567.1"/>
    <property type="molecule type" value="Genomic_DNA"/>
</dbReference>
<name>A0A3B0MHF5_9RHOB</name>
<accession>A0A3B0MHF5</accession>
<protein>
    <recommendedName>
        <fullName evidence="1">VOC domain-containing protein</fullName>
    </recommendedName>
</protein>
<evidence type="ECO:0000313" key="2">
    <source>
        <dbReference type="EMBL" id="SUZ30567.1"/>
    </source>
</evidence>
<dbReference type="Gene3D" id="3.10.180.10">
    <property type="entry name" value="2,3-Dihydroxybiphenyl 1,2-Dioxygenase, domain 1"/>
    <property type="match status" value="1"/>
</dbReference>
<dbReference type="CDD" id="cd07251">
    <property type="entry name" value="VOC_like"/>
    <property type="match status" value="1"/>
</dbReference>
<evidence type="ECO:0000259" key="1">
    <source>
        <dbReference type="PROSITE" id="PS51819"/>
    </source>
</evidence>